<keyword evidence="1 4" id="KW-0245">EGF-like domain</keyword>
<dbReference type="InterPro" id="IPR050751">
    <property type="entry name" value="ECM_structural_protein"/>
</dbReference>
<keyword evidence="2" id="KW-0677">Repeat</keyword>
<evidence type="ECO:0000256" key="5">
    <source>
        <dbReference type="PROSITE-ProRule" id="PRU00302"/>
    </source>
</evidence>
<reference evidence="11" key="1">
    <citation type="submission" date="2025-08" db="UniProtKB">
        <authorList>
            <consortium name="RefSeq"/>
        </authorList>
    </citation>
    <scope>IDENTIFICATION</scope>
    <source>
        <tissue evidence="11">Gonads</tissue>
    </source>
</reference>
<evidence type="ECO:0000259" key="8">
    <source>
        <dbReference type="PROSITE" id="PS50825"/>
    </source>
</evidence>
<dbReference type="Gene3D" id="2.10.25.10">
    <property type="entry name" value="Laminin"/>
    <property type="match status" value="10"/>
</dbReference>
<dbReference type="InterPro" id="IPR000152">
    <property type="entry name" value="EGF-type_Asp/Asn_hydroxyl_site"/>
</dbReference>
<dbReference type="Proteomes" id="UP000085678">
    <property type="component" value="Unplaced"/>
</dbReference>
<feature type="domain" description="Sushi" evidence="9">
    <location>
        <begin position="758"/>
        <end position="819"/>
    </location>
</feature>
<dbReference type="InterPro" id="IPR049883">
    <property type="entry name" value="NOTCH1_EGF-like"/>
</dbReference>
<dbReference type="PROSITE" id="PS01187">
    <property type="entry name" value="EGF_CA"/>
    <property type="match status" value="3"/>
</dbReference>
<dbReference type="InterPro" id="IPR003410">
    <property type="entry name" value="HYR_dom"/>
</dbReference>
<feature type="domain" description="EGF-like" evidence="7">
    <location>
        <begin position="285"/>
        <end position="325"/>
    </location>
</feature>
<dbReference type="InterPro" id="IPR018097">
    <property type="entry name" value="EGF_Ca-bd_CS"/>
</dbReference>
<evidence type="ECO:0000256" key="6">
    <source>
        <dbReference type="SAM" id="SignalP"/>
    </source>
</evidence>
<dbReference type="InParanoid" id="A0A1S3JR73"/>
<keyword evidence="10" id="KW-1185">Reference proteome</keyword>
<feature type="domain" description="Sushi" evidence="9">
    <location>
        <begin position="494"/>
        <end position="555"/>
    </location>
</feature>
<evidence type="ECO:0000259" key="9">
    <source>
        <dbReference type="PROSITE" id="PS50923"/>
    </source>
</evidence>
<sequence length="982" mass="108332">MQAGRLLNVLLLATFAVLETCGRATKSPCDINNGQCSDRCVPYPNYQIQYDNLPSGYYCACPRGKETFRGTLCLLRNHPCFGYRHCRSSEKCVPTGSRDGYGYRCDCREGYIPRENGRGCRLAPVSTTPAQTTVDGGQRRTLRTRITPAPVFTNLTTPAPTAAPHPCDVNNGDCEHRCRRTSSTTRVCECRLGYRLLGDGLSCEEVDPCENNGGCSDVCIANWPNRTCSCRIGYKLGSDQKTCIDVDECWEGTARCEQDCINVPGSYRCACQRGYSLKQGNRCEDIDECRINNGGCSDSCYNTPGSYKCHCPPGFYLLSDGKNCEQKWKCSRYGCEHNCQHPIIQFEPYCTCNTGYMLTQDQKHCTDMDECRLGFHKCSHSCQNTVGGYQCSCPAGMKLAADQRTCESDVTCATLGCSFRCQQNDPASPARCICQRGFRLNADGRTCMDIDECSETNHGCSERCVNTPGDFQCECGPGKYLSNDLKTCIVSTTTMCPRPRLYRGSFPNCGSGVSVFVPGTTCERQCNNGFELRGKKWITCQNDGTWSNYYGQCKDINECETNNGGCEQNCYNFQGGHSCGCNSGFKLRNDAKTCKDATPPKFETCPQNIDKNTDPGRPNATVTWDSPRYSDNVEVTSLNGPPNTVDLPVGFHSIVYTATDGEGNKATCAFTVHVKDQEPPSFINCPNPISVNVQEGILVKHLTWDLPVFSDNSGQVDVVDNVPVNNDFPFGETTVRYVGKDASGNTATCEFLVNVTRTECEPLEKPRNGTHDCDTWRLGKFCHVSCDDGFGFVDPPPDEYVCGPQGTWVPNNNVPDCYPVAPPLETDLTFTATYKAPCPTENQRRDIIGMLMDSQMLNLQTLCWHNGSESCDYGPASITCDGSGSEFNVSFKSLEDLTTHPALNKYMRDLITSLQKNSRYPFFFAAYIPSVGVLGPKVNRQNLALIPELQLTCAVGQVARNHQCVICGDQPCDDFLPPVTSQ</sequence>
<keyword evidence="3 5" id="KW-1015">Disulfide bond</keyword>
<feature type="chain" id="PRO_5010233708" evidence="6">
    <location>
        <begin position="25"/>
        <end position="982"/>
    </location>
</feature>
<feature type="signal peptide" evidence="6">
    <location>
        <begin position="1"/>
        <end position="24"/>
    </location>
</feature>
<dbReference type="SMART" id="SM00181">
    <property type="entry name" value="EGF"/>
    <property type="match status" value="12"/>
</dbReference>
<dbReference type="CDD" id="cd00054">
    <property type="entry name" value="EGF_CA"/>
    <property type="match status" value="1"/>
</dbReference>
<feature type="domain" description="EGF-like" evidence="7">
    <location>
        <begin position="245"/>
        <end position="284"/>
    </location>
</feature>
<evidence type="ECO:0000256" key="3">
    <source>
        <dbReference type="ARBA" id="ARBA00023157"/>
    </source>
</evidence>
<evidence type="ECO:0000256" key="2">
    <source>
        <dbReference type="ARBA" id="ARBA00022737"/>
    </source>
</evidence>
<protein>
    <submittedName>
        <fullName evidence="11">Fibrillin-2-like</fullName>
    </submittedName>
</protein>
<dbReference type="Pfam" id="PF12662">
    <property type="entry name" value="cEGF"/>
    <property type="match status" value="1"/>
</dbReference>
<feature type="domain" description="EGF-like" evidence="7">
    <location>
        <begin position="367"/>
        <end position="407"/>
    </location>
</feature>
<dbReference type="InterPro" id="IPR000436">
    <property type="entry name" value="Sushi_SCR_CCP_dom"/>
</dbReference>
<dbReference type="InterPro" id="IPR026823">
    <property type="entry name" value="cEGF"/>
</dbReference>
<gene>
    <name evidence="11" type="primary">LOC106175446</name>
</gene>
<evidence type="ECO:0000259" key="7">
    <source>
        <dbReference type="PROSITE" id="PS50026"/>
    </source>
</evidence>
<dbReference type="SUPFAM" id="SSF57184">
    <property type="entry name" value="Growth factor receptor domain"/>
    <property type="match status" value="2"/>
</dbReference>
<dbReference type="KEGG" id="lak:106175446"/>
<organism evidence="10 11">
    <name type="scientific">Lingula anatina</name>
    <name type="common">Brachiopod</name>
    <name type="synonym">Lingula unguis</name>
    <dbReference type="NCBI Taxonomy" id="7574"/>
    <lineage>
        <taxon>Eukaryota</taxon>
        <taxon>Metazoa</taxon>
        <taxon>Spiralia</taxon>
        <taxon>Lophotrochozoa</taxon>
        <taxon>Brachiopoda</taxon>
        <taxon>Linguliformea</taxon>
        <taxon>Lingulata</taxon>
        <taxon>Lingulida</taxon>
        <taxon>Linguloidea</taxon>
        <taxon>Lingulidae</taxon>
        <taxon>Lingula</taxon>
    </lineage>
</organism>
<dbReference type="GeneID" id="106175446"/>
<dbReference type="PROSITE" id="PS01186">
    <property type="entry name" value="EGF_2"/>
    <property type="match status" value="3"/>
</dbReference>
<dbReference type="STRING" id="7574.A0A1S3JR73"/>
<dbReference type="GO" id="GO:0005509">
    <property type="term" value="F:calcium ion binding"/>
    <property type="evidence" value="ECO:0007669"/>
    <property type="project" value="InterPro"/>
</dbReference>
<dbReference type="Pfam" id="PF07645">
    <property type="entry name" value="EGF_CA"/>
    <property type="match status" value="3"/>
</dbReference>
<evidence type="ECO:0000256" key="4">
    <source>
        <dbReference type="PROSITE-ProRule" id="PRU00076"/>
    </source>
</evidence>
<dbReference type="PANTHER" id="PTHR24034">
    <property type="entry name" value="EGF-LIKE DOMAIN-CONTAINING PROTEIN"/>
    <property type="match status" value="1"/>
</dbReference>
<accession>A0A1S3JR73</accession>
<dbReference type="Gene3D" id="2.10.70.10">
    <property type="entry name" value="Complement Module, domain 1"/>
    <property type="match status" value="2"/>
</dbReference>
<dbReference type="FunFam" id="2.10.25.10:FF:000240">
    <property type="entry name" value="Vitamin K-dependent protein S"/>
    <property type="match status" value="2"/>
</dbReference>
<name>A0A1S3JR73_LINAN</name>
<feature type="domain" description="HYR" evidence="8">
    <location>
        <begin position="595"/>
        <end position="674"/>
    </location>
</feature>
<dbReference type="PROSITE" id="PS00010">
    <property type="entry name" value="ASX_HYDROXYL"/>
    <property type="match status" value="4"/>
</dbReference>
<dbReference type="InterPro" id="IPR009030">
    <property type="entry name" value="Growth_fac_rcpt_cys_sf"/>
</dbReference>
<dbReference type="SMART" id="SM00179">
    <property type="entry name" value="EGF_CA"/>
    <property type="match status" value="6"/>
</dbReference>
<feature type="disulfide bond" evidence="5">
    <location>
        <begin position="526"/>
        <end position="553"/>
    </location>
</feature>
<dbReference type="AlphaFoldDB" id="A0A1S3JR73"/>
<evidence type="ECO:0000256" key="1">
    <source>
        <dbReference type="ARBA" id="ARBA00022536"/>
    </source>
</evidence>
<dbReference type="PROSITE" id="PS50026">
    <property type="entry name" value="EGF_3"/>
    <property type="match status" value="3"/>
</dbReference>
<dbReference type="CDD" id="cd00033">
    <property type="entry name" value="CCP"/>
    <property type="match status" value="1"/>
</dbReference>
<dbReference type="Pfam" id="PF00084">
    <property type="entry name" value="Sushi"/>
    <property type="match status" value="1"/>
</dbReference>
<dbReference type="SMART" id="SM00032">
    <property type="entry name" value="CCP"/>
    <property type="match status" value="2"/>
</dbReference>
<dbReference type="RefSeq" id="XP_013412908.1">
    <property type="nucleotide sequence ID" value="XM_013557454.2"/>
</dbReference>
<evidence type="ECO:0000313" key="11">
    <source>
        <dbReference type="RefSeq" id="XP_013412908.1"/>
    </source>
</evidence>
<dbReference type="PROSITE" id="PS50825">
    <property type="entry name" value="HYR"/>
    <property type="match status" value="2"/>
</dbReference>
<dbReference type="Pfam" id="PF02494">
    <property type="entry name" value="HYR"/>
    <property type="match status" value="2"/>
</dbReference>
<dbReference type="SUPFAM" id="SSF57196">
    <property type="entry name" value="EGF/Laminin"/>
    <property type="match status" value="3"/>
</dbReference>
<dbReference type="Pfam" id="PF14670">
    <property type="entry name" value="FXa_inhibition"/>
    <property type="match status" value="3"/>
</dbReference>
<dbReference type="InterPro" id="IPR035976">
    <property type="entry name" value="Sushi/SCR/CCP_sf"/>
</dbReference>
<dbReference type="PROSITE" id="PS50923">
    <property type="entry name" value="SUSHI"/>
    <property type="match status" value="2"/>
</dbReference>
<dbReference type="InterPro" id="IPR001881">
    <property type="entry name" value="EGF-like_Ca-bd_dom"/>
</dbReference>
<proteinExistence type="predicted"/>
<dbReference type="PANTHER" id="PTHR24034:SF200">
    <property type="entry name" value="EGF-LIKE AND EMI DOMAIN-CONTAINING PROTEIN 1"/>
    <property type="match status" value="1"/>
</dbReference>
<keyword evidence="6" id="KW-0732">Signal</keyword>
<comment type="caution">
    <text evidence="4">Lacks conserved residue(s) required for the propagation of feature annotation.</text>
</comment>
<dbReference type="SUPFAM" id="SSF57535">
    <property type="entry name" value="Complement control module/SCR domain"/>
    <property type="match status" value="2"/>
</dbReference>
<dbReference type="InterPro" id="IPR000742">
    <property type="entry name" value="EGF"/>
</dbReference>
<feature type="domain" description="HYR" evidence="8">
    <location>
        <begin position="675"/>
        <end position="757"/>
    </location>
</feature>
<evidence type="ECO:0000313" key="10">
    <source>
        <dbReference type="Proteomes" id="UP000085678"/>
    </source>
</evidence>
<keyword evidence="5" id="KW-0768">Sushi</keyword>
<dbReference type="OrthoDB" id="10045365at2759"/>